<dbReference type="Pfam" id="PF21783">
    <property type="entry name" value="YNCE"/>
    <property type="match status" value="1"/>
</dbReference>
<dbReference type="InterPro" id="IPR011964">
    <property type="entry name" value="YVTN_b-propeller_repeat"/>
</dbReference>
<protein>
    <submittedName>
        <fullName evidence="5">Beta-propeller fold lactonase family protein</fullName>
    </submittedName>
</protein>
<dbReference type="PANTHER" id="PTHR47197:SF3">
    <property type="entry name" value="DIHYDRO-HEME D1 DEHYDROGENASE"/>
    <property type="match status" value="1"/>
</dbReference>
<feature type="domain" description="MBG" evidence="3">
    <location>
        <begin position="1143"/>
        <end position="1218"/>
    </location>
</feature>
<dbReference type="NCBIfam" id="TIGR04131">
    <property type="entry name" value="Bac_Flav_CTERM"/>
    <property type="match status" value="1"/>
</dbReference>
<gene>
    <name evidence="5" type="ORF">HQ865_06920</name>
</gene>
<keyword evidence="1 2" id="KW-0732">Signal</keyword>
<dbReference type="InterPro" id="IPR015943">
    <property type="entry name" value="WD40/YVTN_repeat-like_dom_sf"/>
</dbReference>
<dbReference type="NCBIfam" id="TIGR02276">
    <property type="entry name" value="beta_rpt_yvtn"/>
    <property type="match status" value="6"/>
</dbReference>
<dbReference type="Proteomes" id="UP000505355">
    <property type="component" value="Chromosome"/>
</dbReference>
<dbReference type="Gene3D" id="2.130.10.10">
    <property type="entry name" value="YVTN repeat-like/Quinoprotein amine dehydrogenase"/>
    <property type="match status" value="4"/>
</dbReference>
<accession>A0A7D4UEW3</accession>
<dbReference type="EMBL" id="CP054139">
    <property type="protein sequence ID" value="QKJ29496.1"/>
    <property type="molecule type" value="Genomic_DNA"/>
</dbReference>
<evidence type="ECO:0000256" key="2">
    <source>
        <dbReference type="SAM" id="SignalP"/>
    </source>
</evidence>
<evidence type="ECO:0000313" key="5">
    <source>
        <dbReference type="EMBL" id="QKJ29496.1"/>
    </source>
</evidence>
<dbReference type="Pfam" id="PF13585">
    <property type="entry name" value="CHU_C"/>
    <property type="match status" value="1"/>
</dbReference>
<feature type="domain" description="YNCE-like beta-propeller" evidence="4">
    <location>
        <begin position="759"/>
        <end position="996"/>
    </location>
</feature>
<evidence type="ECO:0000259" key="3">
    <source>
        <dbReference type="Pfam" id="PF18676"/>
    </source>
</evidence>
<name>A0A7D4UEW3_9SPHI</name>
<dbReference type="Gene3D" id="3.30.160.710">
    <property type="match status" value="1"/>
</dbReference>
<dbReference type="InterPro" id="IPR051200">
    <property type="entry name" value="Host-pathogen_enzymatic-act"/>
</dbReference>
<evidence type="ECO:0000313" key="6">
    <source>
        <dbReference type="Proteomes" id="UP000505355"/>
    </source>
</evidence>
<sequence>MKRFWLIVYTLLVVFLLPRSAIAQITGPAVTNGQMTAPIIWGGPSGCVYNWFNPTTGIGLTANGTGDIAPFKAINNTSTPIMVTITATPTPRPIYAYIPSRVANRVTVINTDDYSIVTQIRVGNNPYGVAVSKDGTRVYVSNLNSNTVSVIDGVNNKWITDIPVGQKPMGLDVSPDGTRLYVANSDDQSIYVIDTTDPAYGLYRLVPFPGHPTAVTVNNDGSSVYIAGDDHLHEYTPFTNKLSVITDSGGADAHQILFSPDGATAYLINYAISRDALDNNRLIYEQTFATVNTQTHELKRVNAGIADLNFGGTLNPDGSRLYMTYPGNNAVSVVNTLSNLPVGVINVGQNPNGIAMTQKGILFVVNYDSNDVWAIEPISNTVLKKIPFTDTAPIAFGNFITGNTCTSSTPITYTFTINPTPPTIVVDGTPDVLSTPANIPSKSTYVDISGVNLTEGIAATFTPPSGFEMSLDDITYTSVPIVIGNGGTPPPVHLYIRIAAGNPVGPLSGTITLKSAGAANQEIKITGTVTPAIPYVIASVAGGTITACEGNASANPKLQQFTVSGTLLTGNINLTAPASFEISRDANSGFSNAISLSPTGETVTSTTIFVRSAASAKGLISGQVDVQSAGATPLQVAVNGVVAAPPKVDDVAPQSRFAGQNTAAVNFTGTGTSYSWTNSDPSIGLPASGDGNIAAFKTINKGSTDAVATITVTPHNDPLAYVAMWNLDSVAVINTLTGKKVNTIRVGQKPYATVVSPDGTTVFVANQNSGTVSIINTAANKATGGIPVGSNPSGLALSPDGSTLYVTNGNSNTVLVIDANSHGILGSIIVQQNPLGVAVSPDGSWVYVANKNNTVSVASAASKQVIYSVTVGSSPQYIAVSPDGNYVYVTNYNSASVSVISTVEQRKIDDIQIGTNPTGIAINKDGSILYVTNFGSNSVSIIRTSDRSIIKTVPTGAGSKPEGISVSPDGKLVYVANYGSNSVMVINTADNSLNTTIPLLGSPVSFGDFIVAGTGCVGNSAQFTITVKPAVQHIFPTGTLTALRTTYGTPSAEISFSVSATDMTEAIKVIPPTGFEVSTDRNTYGSTAQIGGPGAIPSTTIYIRLAATTPVGNNYAGDVLLTSTNVPDAFIATAKSTVDKAPLTITADDQQRKYGTDNPVLTATYAGFVNGEDETVLTALPSISTTAIKTSAPGTYPITVSGGAADNYAIDTKPGSLTVLDVKGIQAIIPNTFSPNGDGVNDTWIIKNIETFPNCTVDIFTRGGQQVYHSVNYTSPWDAKYKGADLPTGVYYYVINLNNGSSPLSGYVAVIR</sequence>
<organism evidence="5 6">
    <name type="scientific">Mucilaginibacter mali</name>
    <dbReference type="NCBI Taxonomy" id="2740462"/>
    <lineage>
        <taxon>Bacteria</taxon>
        <taxon>Pseudomonadati</taxon>
        <taxon>Bacteroidota</taxon>
        <taxon>Sphingobacteriia</taxon>
        <taxon>Sphingobacteriales</taxon>
        <taxon>Sphingobacteriaceae</taxon>
        <taxon>Mucilaginibacter</taxon>
    </lineage>
</organism>
<feature type="signal peptide" evidence="2">
    <location>
        <begin position="1"/>
        <end position="23"/>
    </location>
</feature>
<dbReference type="Pfam" id="PF18676">
    <property type="entry name" value="MBG_2"/>
    <property type="match status" value="1"/>
</dbReference>
<dbReference type="SUPFAM" id="SSF50974">
    <property type="entry name" value="Nitrous oxide reductase, N-terminal domain"/>
    <property type="match status" value="2"/>
</dbReference>
<dbReference type="InterPro" id="IPR041286">
    <property type="entry name" value="MBG_2"/>
</dbReference>
<evidence type="ECO:0000259" key="4">
    <source>
        <dbReference type="Pfam" id="PF21783"/>
    </source>
</evidence>
<feature type="chain" id="PRO_5028895157" evidence="2">
    <location>
        <begin position="24"/>
        <end position="1312"/>
    </location>
</feature>
<proteinExistence type="predicted"/>
<reference evidence="5 6" key="1">
    <citation type="submission" date="2020-05" db="EMBL/GenBank/DDBJ databases">
        <title>Mucilaginibacter mali sp. nov.</title>
        <authorList>
            <person name="Kim H.S."/>
            <person name="Lee K.C."/>
            <person name="Suh M.K."/>
            <person name="Kim J.-S."/>
            <person name="Han K.-I."/>
            <person name="Eom M.K."/>
            <person name="Shin Y.K."/>
            <person name="Lee J.-S."/>
        </authorList>
    </citation>
    <scope>NUCLEOTIDE SEQUENCE [LARGE SCALE GENOMIC DNA]</scope>
    <source>
        <strain evidence="5 6">G2-14</strain>
    </source>
</reference>
<dbReference type="InterPro" id="IPR011045">
    <property type="entry name" value="N2O_reductase_N"/>
</dbReference>
<keyword evidence="6" id="KW-1185">Reference proteome</keyword>
<evidence type="ECO:0000256" key="1">
    <source>
        <dbReference type="ARBA" id="ARBA00022729"/>
    </source>
</evidence>
<dbReference type="KEGG" id="mmab:HQ865_06920"/>
<dbReference type="PANTHER" id="PTHR47197">
    <property type="entry name" value="PROTEIN NIRF"/>
    <property type="match status" value="1"/>
</dbReference>
<dbReference type="InterPro" id="IPR026341">
    <property type="entry name" value="T9SS_type_B"/>
</dbReference>
<dbReference type="InterPro" id="IPR048433">
    <property type="entry name" value="YNCE-like_beta-prop"/>
</dbReference>
<dbReference type="RefSeq" id="WP_173414189.1">
    <property type="nucleotide sequence ID" value="NZ_CP054139.1"/>
</dbReference>